<protein>
    <recommendedName>
        <fullName evidence="1">LysM domain-containing protein</fullName>
    </recommendedName>
</protein>
<gene>
    <name evidence="2" type="ORF">HNQ88_000413</name>
</gene>
<evidence type="ECO:0000313" key="2">
    <source>
        <dbReference type="EMBL" id="MDR6237437.1"/>
    </source>
</evidence>
<dbReference type="InterPro" id="IPR018392">
    <property type="entry name" value="LysM"/>
</dbReference>
<proteinExistence type="predicted"/>
<dbReference type="PROSITE" id="PS51782">
    <property type="entry name" value="LYSM"/>
    <property type="match status" value="1"/>
</dbReference>
<organism evidence="2 3">
    <name type="scientific">Aureibacter tunicatorum</name>
    <dbReference type="NCBI Taxonomy" id="866807"/>
    <lineage>
        <taxon>Bacteria</taxon>
        <taxon>Pseudomonadati</taxon>
        <taxon>Bacteroidota</taxon>
        <taxon>Cytophagia</taxon>
        <taxon>Cytophagales</taxon>
        <taxon>Persicobacteraceae</taxon>
        <taxon>Aureibacter</taxon>
    </lineage>
</organism>
<feature type="domain" description="LysM" evidence="1">
    <location>
        <begin position="187"/>
        <end position="234"/>
    </location>
</feature>
<reference evidence="2" key="1">
    <citation type="submission" date="2023-07" db="EMBL/GenBank/DDBJ databases">
        <title>Genomic Encyclopedia of Type Strains, Phase IV (KMG-IV): sequencing the most valuable type-strain genomes for metagenomic binning, comparative biology and taxonomic classification.</title>
        <authorList>
            <person name="Goeker M."/>
        </authorList>
    </citation>
    <scope>NUCLEOTIDE SEQUENCE</scope>
    <source>
        <strain evidence="2">DSM 26174</strain>
    </source>
</reference>
<dbReference type="Pfam" id="PF19266">
    <property type="entry name" value="CIS_tube"/>
    <property type="match status" value="1"/>
</dbReference>
<dbReference type="RefSeq" id="WP_309936902.1">
    <property type="nucleotide sequence ID" value="NZ_AP025305.1"/>
</dbReference>
<dbReference type="Proteomes" id="UP001185092">
    <property type="component" value="Unassembled WGS sequence"/>
</dbReference>
<dbReference type="EMBL" id="JAVDQD010000001">
    <property type="protein sequence ID" value="MDR6237437.1"/>
    <property type="molecule type" value="Genomic_DNA"/>
</dbReference>
<comment type="caution">
    <text evidence="2">The sequence shown here is derived from an EMBL/GenBank/DDBJ whole genome shotgun (WGS) entry which is preliminary data.</text>
</comment>
<dbReference type="AlphaFoldDB" id="A0AAE3XII7"/>
<dbReference type="Pfam" id="PF01476">
    <property type="entry name" value="LysM"/>
    <property type="match status" value="1"/>
</dbReference>
<name>A0AAE3XII7_9BACT</name>
<keyword evidence="3" id="KW-1185">Reference proteome</keyword>
<dbReference type="InterPro" id="IPR045361">
    <property type="entry name" value="CIS_tube_prot_N"/>
</dbReference>
<evidence type="ECO:0000313" key="3">
    <source>
        <dbReference type="Proteomes" id="UP001185092"/>
    </source>
</evidence>
<dbReference type="InterPro" id="IPR036779">
    <property type="entry name" value="LysM_dom_sf"/>
</dbReference>
<accession>A0AAE3XII7</accession>
<sequence>MSLLSSSNIKKLEITSDTGGSFTAMLNPNTIDDSLTLSYESNDSASEQNTNIQNLKKQSRELSFSLMLDSTNAVPSLSGSAKSVYLMIKELRETLFTEDTAKEALLPNTLTISIGGSDLLTSAVTNSFNISYKMFSSEGKPLRAEVALKFKTHKDLTNSNMGSEFASNEPGKVGAAIAALTAAVSFTETIVKSGDTLPNLCQSIYGSAGDVVKVAEVNNLTSIRDINPGDKLKFPKNINEVSSIVDKVKDASKDLASAKLNINNVVKNAKRLNVDGVINSAKKLNNVIKPN</sequence>
<dbReference type="Gene3D" id="3.10.350.10">
    <property type="entry name" value="LysM domain"/>
    <property type="match status" value="1"/>
</dbReference>
<evidence type="ECO:0000259" key="1">
    <source>
        <dbReference type="PROSITE" id="PS51782"/>
    </source>
</evidence>